<dbReference type="Pfam" id="PF13349">
    <property type="entry name" value="DUF4097"/>
    <property type="match status" value="2"/>
</dbReference>
<feature type="domain" description="DUF4097" evidence="3">
    <location>
        <begin position="162"/>
        <end position="304"/>
    </location>
</feature>
<reference evidence="4 5" key="1">
    <citation type="submission" date="2016-01" db="EMBL/GenBank/DDBJ databases">
        <title>Highly variable Streptococcus oralis are common among viridans streptococci isolated from primates.</title>
        <authorList>
            <person name="Denapaite D."/>
            <person name="Rieger M."/>
            <person name="Koendgen S."/>
            <person name="Brueckner R."/>
            <person name="Ochigava I."/>
            <person name="Kappeler P."/>
            <person name="Maetz-Rensing K."/>
            <person name="Leendertz F."/>
            <person name="Hakenbeck R."/>
        </authorList>
    </citation>
    <scope>NUCLEOTIDE SEQUENCE [LARGE SCALE GENOMIC DNA]</scope>
    <source>
        <strain evidence="4 5">DD27</strain>
    </source>
</reference>
<accession>A0A139PVR6</accession>
<dbReference type="EMBL" id="LQNZ01000116">
    <property type="protein sequence ID" value="KXT94398.1"/>
    <property type="molecule type" value="Genomic_DNA"/>
</dbReference>
<feature type="transmembrane region" description="Helical" evidence="2">
    <location>
        <begin position="12"/>
        <end position="30"/>
    </location>
</feature>
<dbReference type="Proteomes" id="UP000072363">
    <property type="component" value="Unassembled WGS sequence"/>
</dbReference>
<keyword evidence="2" id="KW-0472">Membrane</keyword>
<dbReference type="AlphaFoldDB" id="A0A139PVR6"/>
<evidence type="ECO:0000313" key="5">
    <source>
        <dbReference type="Proteomes" id="UP000072363"/>
    </source>
</evidence>
<dbReference type="InterPro" id="IPR025164">
    <property type="entry name" value="Toastrack_DUF4097"/>
</dbReference>
<evidence type="ECO:0000256" key="1">
    <source>
        <dbReference type="SAM" id="MobiDB-lite"/>
    </source>
</evidence>
<organism evidence="4 5">
    <name type="scientific">Streptococcus oralis</name>
    <dbReference type="NCBI Taxonomy" id="1303"/>
    <lineage>
        <taxon>Bacteria</taxon>
        <taxon>Bacillati</taxon>
        <taxon>Bacillota</taxon>
        <taxon>Bacilli</taxon>
        <taxon>Lactobacillales</taxon>
        <taxon>Streptococcaceae</taxon>
        <taxon>Streptococcus</taxon>
    </lineage>
</organism>
<protein>
    <submittedName>
        <fullName evidence="4">Putative membrane associated protein</fullName>
    </submittedName>
</protein>
<name>A0A139PVR6_STROR</name>
<keyword evidence="2" id="KW-0812">Transmembrane</keyword>
<sequence length="318" mass="35852">MKVMRKLTKGFLIFGVVTSIIGFTMMIIGIQTDGVRSLLAMSQNPVFESQMEELTFDQDIENLNISLTQHSLVITESNDDKIHIQYHPTISEKENLQHSSKEKTLEISDTKSTTRPSVGSSIQGILFIVSGVSSRNDEVVLSLPRGKDLKNLTAQVDHRILSISNAKISNAKILSNGYLLRITDSEIKNSQLITTGIVNVFETSLTDSRIQADHEHISAEDIQVHGKVELESKKDMVIKLAKKELERINVELSSDHGSIYHRSREGYNPNEENKEDEEFSNPYKSEKKDTQDLLVAKAGQDINLPKEEVRSPSYRYHE</sequence>
<evidence type="ECO:0000313" key="4">
    <source>
        <dbReference type="EMBL" id="KXT94398.1"/>
    </source>
</evidence>
<dbReference type="PATRIC" id="fig|1303.82.peg.1367"/>
<comment type="caution">
    <text evidence="4">The sequence shown here is derived from an EMBL/GenBank/DDBJ whole genome shotgun (WGS) entry which is preliminary data.</text>
</comment>
<keyword evidence="2" id="KW-1133">Transmembrane helix</keyword>
<gene>
    <name evidence="4" type="ORF">SORDD27_01274</name>
</gene>
<evidence type="ECO:0000259" key="3">
    <source>
        <dbReference type="Pfam" id="PF13349"/>
    </source>
</evidence>
<feature type="compositionally biased region" description="Basic and acidic residues" evidence="1">
    <location>
        <begin position="304"/>
        <end position="318"/>
    </location>
</feature>
<evidence type="ECO:0000256" key="2">
    <source>
        <dbReference type="SAM" id="Phobius"/>
    </source>
</evidence>
<feature type="domain" description="DUF4097" evidence="3">
    <location>
        <begin position="60"/>
        <end position="156"/>
    </location>
</feature>
<feature type="region of interest" description="Disordered" evidence="1">
    <location>
        <begin position="259"/>
        <end position="318"/>
    </location>
</feature>
<proteinExistence type="predicted"/>